<sequence>MGAALLSTPDLLCDILTSLVDEVGKPNNKPISVKIRLLPKKEDTLVLVSRLVKTGITNLTGTTD</sequence>
<organism evidence="3 4">
    <name type="scientific">Pichia kudriavzevii</name>
    <name type="common">Yeast</name>
    <name type="synonym">Issatchenkia orientalis</name>
    <dbReference type="NCBI Taxonomy" id="4909"/>
    <lineage>
        <taxon>Eukaryota</taxon>
        <taxon>Fungi</taxon>
        <taxon>Dikarya</taxon>
        <taxon>Ascomycota</taxon>
        <taxon>Saccharomycotina</taxon>
        <taxon>Pichiomycetes</taxon>
        <taxon>Pichiales</taxon>
        <taxon>Pichiaceae</taxon>
        <taxon>Pichia</taxon>
    </lineage>
</organism>
<dbReference type="GO" id="GO:0005737">
    <property type="term" value="C:cytoplasm"/>
    <property type="evidence" value="ECO:0007669"/>
    <property type="project" value="TreeGrafter"/>
</dbReference>
<dbReference type="Gene3D" id="3.20.20.70">
    <property type="entry name" value="Aldolase class I"/>
    <property type="match status" value="1"/>
</dbReference>
<dbReference type="EMBL" id="JQFK01002196">
    <property type="protein sequence ID" value="KGK32490.1"/>
    <property type="molecule type" value="Genomic_DNA"/>
</dbReference>
<dbReference type="AlphaFoldDB" id="A0A099NIV8"/>
<dbReference type="VEuPathDB" id="FungiDB:C5L36_0B07570"/>
<evidence type="ECO:0000256" key="1">
    <source>
        <dbReference type="ARBA" id="ARBA00023027"/>
    </source>
</evidence>
<dbReference type="InterPro" id="IPR052582">
    <property type="entry name" value="tRNA-DUS-like"/>
</dbReference>
<dbReference type="GO" id="GO:0017150">
    <property type="term" value="F:tRNA dihydrouridine synthase activity"/>
    <property type="evidence" value="ECO:0007669"/>
    <property type="project" value="TreeGrafter"/>
</dbReference>
<feature type="domain" description="DUS-like FMN-binding" evidence="2">
    <location>
        <begin position="1"/>
        <end position="60"/>
    </location>
</feature>
<comment type="caution">
    <text evidence="3">The sequence shown here is derived from an EMBL/GenBank/DDBJ whole genome shotgun (WGS) entry which is preliminary data.</text>
</comment>
<reference evidence="4" key="1">
    <citation type="journal article" date="2014" name="Microb. Cell Fact.">
        <title>Exploiting Issatchenkia orientalis SD108 for succinic acid production.</title>
        <authorList>
            <person name="Xiao H."/>
            <person name="Shao Z."/>
            <person name="Jiang Y."/>
            <person name="Dole S."/>
            <person name="Zhao H."/>
        </authorList>
    </citation>
    <scope>NUCLEOTIDE SEQUENCE [LARGE SCALE GENOMIC DNA]</scope>
    <source>
        <strain evidence="4">SD108</strain>
    </source>
</reference>
<dbReference type="InterPro" id="IPR013785">
    <property type="entry name" value="Aldolase_TIM"/>
</dbReference>
<dbReference type="HOGENOM" id="CLU_2867960_0_0_1"/>
<keyword evidence="1" id="KW-0520">NAD</keyword>
<name>A0A099NIV8_PICKU</name>
<dbReference type="eggNOG" id="KOG2334">
    <property type="taxonomic scope" value="Eukaryota"/>
</dbReference>
<proteinExistence type="predicted"/>
<dbReference type="PANTHER" id="PTHR45936">
    <property type="entry name" value="TRNA-DIHYDROURIDINE(20) SYNTHASE [NAD(P)+]-LIKE"/>
    <property type="match status" value="1"/>
</dbReference>
<dbReference type="Proteomes" id="UP000029867">
    <property type="component" value="Unassembled WGS sequence"/>
</dbReference>
<evidence type="ECO:0000259" key="2">
    <source>
        <dbReference type="Pfam" id="PF01207"/>
    </source>
</evidence>
<dbReference type="InterPro" id="IPR035587">
    <property type="entry name" value="DUS-like_FMN-bd"/>
</dbReference>
<gene>
    <name evidence="3" type="ORF">JL09_g6903</name>
</gene>
<evidence type="ECO:0000313" key="3">
    <source>
        <dbReference type="EMBL" id="KGK32490.1"/>
    </source>
</evidence>
<dbReference type="PANTHER" id="PTHR45936:SF1">
    <property type="entry name" value="TRNA-DIHYDROURIDINE(20) SYNTHASE [NAD(P)+]-LIKE"/>
    <property type="match status" value="1"/>
</dbReference>
<accession>A0A099NIV8</accession>
<dbReference type="SUPFAM" id="SSF51395">
    <property type="entry name" value="FMN-linked oxidoreductases"/>
    <property type="match status" value="1"/>
</dbReference>
<evidence type="ECO:0000313" key="4">
    <source>
        <dbReference type="Proteomes" id="UP000029867"/>
    </source>
</evidence>
<dbReference type="Pfam" id="PF01207">
    <property type="entry name" value="Dus"/>
    <property type="match status" value="1"/>
</dbReference>
<protein>
    <recommendedName>
        <fullName evidence="2">DUS-like FMN-binding domain-containing protein</fullName>
    </recommendedName>
</protein>